<reference evidence="1" key="1">
    <citation type="submission" date="2018-10" db="EMBL/GenBank/DDBJ databases">
        <title>Hidden diversity of soil giant viruses.</title>
        <authorList>
            <person name="Schulz F."/>
            <person name="Alteio L."/>
            <person name="Goudeau D."/>
            <person name="Ryan E.M."/>
            <person name="Malmstrom R.R."/>
            <person name="Blanchard J."/>
            <person name="Woyke T."/>
        </authorList>
    </citation>
    <scope>NUCLEOTIDE SEQUENCE</scope>
    <source>
        <strain evidence="1">HYV1</strain>
    </source>
</reference>
<dbReference type="EMBL" id="MK072399">
    <property type="protein sequence ID" value="AYV84087.1"/>
    <property type="molecule type" value="Genomic_DNA"/>
</dbReference>
<sequence length="419" mass="49034">MTLNKKYLVEACKLCTLNKFVDIGHTVTYHHQDKEIIDAVAKLIPEYKKINEQLLIAQAQCGKSDIIKRIFECFNNNKKYFSTEYQIESVYLIICASANDLKEDHQMEFHNFIESKNKVLHLNDLLRLIKKFKNRDPISPNDDDIKIYHEMKNNSLLIFDESHADLEEQATIDMFRKMLSIEFDNYTNSTVKVLNVSATAYDQLMAGIKTIFLLPRKGYWGITEMFKNKKVFPAYDLLNYKDLEAWLNHICNQLNKKDVPNGLYIIRVDTKIDGKKVEQNLYKYFAPPEQCIVDFYDMEREYNLDVKHLKNKVAVPTFIIIMNKLRKGNRIIKNNIIAVHDKLNNMLTHTTYQGLLGRMTGYNANKNALIYCDKLKATEHLQWIQHNYALEKIPTHTQWIKSDGTIKPQCMLSTSLRSI</sequence>
<protein>
    <submittedName>
        <fullName evidence="1">Uncharacterized protein</fullName>
    </submittedName>
</protein>
<gene>
    <name evidence="1" type="ORF">Hyperionvirus17_7</name>
</gene>
<proteinExistence type="predicted"/>
<evidence type="ECO:0000313" key="1">
    <source>
        <dbReference type="EMBL" id="AYV84087.1"/>
    </source>
</evidence>
<accession>A0A3G5AA03</accession>
<organism evidence="1">
    <name type="scientific">Hyperionvirus sp</name>
    <dbReference type="NCBI Taxonomy" id="2487770"/>
    <lineage>
        <taxon>Viruses</taxon>
        <taxon>Varidnaviria</taxon>
        <taxon>Bamfordvirae</taxon>
        <taxon>Nucleocytoviricota</taxon>
        <taxon>Megaviricetes</taxon>
        <taxon>Imitervirales</taxon>
        <taxon>Mimiviridae</taxon>
        <taxon>Klosneuvirinae</taxon>
    </lineage>
</organism>
<name>A0A3G5AA03_9VIRU</name>